<keyword evidence="2" id="KW-1185">Reference proteome</keyword>
<evidence type="ECO:0000313" key="1">
    <source>
        <dbReference type="EMBL" id="CAC5359918.1"/>
    </source>
</evidence>
<dbReference type="Proteomes" id="UP000507470">
    <property type="component" value="Unassembled WGS sequence"/>
</dbReference>
<evidence type="ECO:0000313" key="2">
    <source>
        <dbReference type="Proteomes" id="UP000507470"/>
    </source>
</evidence>
<dbReference type="EMBL" id="CACVKT020000525">
    <property type="protein sequence ID" value="CAC5359918.1"/>
    <property type="molecule type" value="Genomic_DNA"/>
</dbReference>
<sequence length="259" mass="30194">MERCISSQPDATIAKNEDACEWVSQHLQEQKTRKDQALQIIYCDKDGLKVRKAPVPLDFTFPHRTRKFTDLTPEENNYLIVVHALSKIVYSVIKEKFDKTSRGLNSLRYGIFENTNKDLKRLKRMQKDQFFTNEKPEILDLKAMIAVLKERICYKENKKYVDQLDIIDSIRREIVQIRSGILNKTKFQDIMKRMCEAVSNLGENKFMEDFSIIQQITNILEHVAGIQSSKLENVAGIQPLQLKHVVDVHPSQFELSHQN</sequence>
<organism evidence="1 2">
    <name type="scientific">Mytilus coruscus</name>
    <name type="common">Sea mussel</name>
    <dbReference type="NCBI Taxonomy" id="42192"/>
    <lineage>
        <taxon>Eukaryota</taxon>
        <taxon>Metazoa</taxon>
        <taxon>Spiralia</taxon>
        <taxon>Lophotrochozoa</taxon>
        <taxon>Mollusca</taxon>
        <taxon>Bivalvia</taxon>
        <taxon>Autobranchia</taxon>
        <taxon>Pteriomorphia</taxon>
        <taxon>Mytilida</taxon>
        <taxon>Mytiloidea</taxon>
        <taxon>Mytilidae</taxon>
        <taxon>Mytilinae</taxon>
        <taxon>Mytilus</taxon>
    </lineage>
</organism>
<reference evidence="1 2" key="1">
    <citation type="submission" date="2020-06" db="EMBL/GenBank/DDBJ databases">
        <authorList>
            <person name="Li R."/>
            <person name="Bekaert M."/>
        </authorList>
    </citation>
    <scope>NUCLEOTIDE SEQUENCE [LARGE SCALE GENOMIC DNA]</scope>
    <source>
        <strain evidence="2">wild</strain>
    </source>
</reference>
<protein>
    <submittedName>
        <fullName evidence="1">Uncharacterized protein</fullName>
    </submittedName>
</protein>
<gene>
    <name evidence="1" type="ORF">MCOR_2599</name>
</gene>
<dbReference type="OrthoDB" id="10435995at2759"/>
<dbReference type="AlphaFoldDB" id="A0A6J7ZZN7"/>
<proteinExistence type="predicted"/>
<accession>A0A6J7ZZN7</accession>
<name>A0A6J7ZZN7_MYTCO</name>